<evidence type="ECO:0000313" key="2">
    <source>
        <dbReference type="Proteomes" id="UP000514720"/>
    </source>
</evidence>
<sequence>MKSIEVIVPRVLVKKHYPHPEFYGESIVELLNGMVTDVYTNEKGHLFTITSENNLIDYLRSNQLEEQEVLISKNDVLVRSIRWTDVNLLNQWFNRFTNYSYNEQGLDIESIEVFVSHSITKFSHLFMIVVEENEVGTFGFSVSDNKSIITLEVYEKRLIDDNQIDVLITLMIDYIQLHYNVAIYQSIIFCDDVYTKKILERNQFHLLNEEYEFQVSFEDVKQGCLYNKDVEQ</sequence>
<protein>
    <recommendedName>
        <fullName evidence="3">N-acetyltransferase domain-containing protein</fullName>
    </recommendedName>
</protein>
<gene>
    <name evidence="1" type="ORF">G4Z02_00410</name>
</gene>
<dbReference type="Proteomes" id="UP000514720">
    <property type="component" value="Chromosome"/>
</dbReference>
<keyword evidence="2" id="KW-1185">Reference proteome</keyword>
<accession>A0A7L7KNL8</accession>
<evidence type="ECO:0008006" key="3">
    <source>
        <dbReference type="Google" id="ProtNLM"/>
    </source>
</evidence>
<name>A0A7L7KNL8_9MOLU</name>
<dbReference type="RefSeq" id="WP_258877871.1">
    <property type="nucleotide sequence ID" value="NZ_CP048914.1"/>
</dbReference>
<proteinExistence type="predicted"/>
<dbReference type="KEGG" id="xcl:G4Z02_00410"/>
<dbReference type="EMBL" id="CP048914">
    <property type="protein sequence ID" value="QMS84263.1"/>
    <property type="molecule type" value="Genomic_DNA"/>
</dbReference>
<evidence type="ECO:0000313" key="1">
    <source>
        <dbReference type="EMBL" id="QMS84263.1"/>
    </source>
</evidence>
<reference evidence="1 2" key="1">
    <citation type="submission" date="2020-02" db="EMBL/GenBank/DDBJ databases">
        <authorList>
            <person name="Zheng R.K."/>
            <person name="Sun C.M."/>
        </authorList>
    </citation>
    <scope>NUCLEOTIDE SEQUENCE [LARGE SCALE GENOMIC DNA]</scope>
    <source>
        <strain evidence="2">zrk13</strain>
    </source>
</reference>
<dbReference type="AlphaFoldDB" id="A0A7L7KNL8"/>
<organism evidence="1 2">
    <name type="scientific">Candidatus Xianfuyuplasma coldseepsis</name>
    <dbReference type="NCBI Taxonomy" id="2782163"/>
    <lineage>
        <taxon>Bacteria</taxon>
        <taxon>Bacillati</taxon>
        <taxon>Mycoplasmatota</taxon>
        <taxon>Mollicutes</taxon>
        <taxon>Candidatus Izemoplasmatales</taxon>
        <taxon>Candidatus Izemoplasmataceae</taxon>
        <taxon>Candidatus Xianfuyuplasma</taxon>
    </lineage>
</organism>